<protein>
    <submittedName>
        <fullName evidence="1">Uncharacterized protein</fullName>
    </submittedName>
</protein>
<reference evidence="2" key="1">
    <citation type="journal article" date="2019" name="Int. J. Syst. Evol. Microbiol.">
        <title>The Global Catalogue of Microorganisms (GCM) 10K type strain sequencing project: providing services to taxonomists for standard genome sequencing and annotation.</title>
        <authorList>
            <consortium name="The Broad Institute Genomics Platform"/>
            <consortium name="The Broad Institute Genome Sequencing Center for Infectious Disease"/>
            <person name="Wu L."/>
            <person name="Ma J."/>
        </authorList>
    </citation>
    <scope>NUCLEOTIDE SEQUENCE [LARGE SCALE GENOMIC DNA]</scope>
    <source>
        <strain evidence="2">JCM 17111</strain>
    </source>
</reference>
<evidence type="ECO:0000313" key="1">
    <source>
        <dbReference type="EMBL" id="GAA3553622.1"/>
    </source>
</evidence>
<keyword evidence="2" id="KW-1185">Reference proteome</keyword>
<organism evidence="1 2">
    <name type="scientific">Snuella lapsa</name>
    <dbReference type="NCBI Taxonomy" id="870481"/>
    <lineage>
        <taxon>Bacteria</taxon>
        <taxon>Pseudomonadati</taxon>
        <taxon>Bacteroidota</taxon>
        <taxon>Flavobacteriia</taxon>
        <taxon>Flavobacteriales</taxon>
        <taxon>Flavobacteriaceae</taxon>
        <taxon>Snuella</taxon>
    </lineage>
</organism>
<evidence type="ECO:0000313" key="2">
    <source>
        <dbReference type="Proteomes" id="UP001500954"/>
    </source>
</evidence>
<proteinExistence type="predicted"/>
<name>A0ABP6WQQ4_9FLAO</name>
<comment type="caution">
    <text evidence="1">The sequence shown here is derived from an EMBL/GenBank/DDBJ whole genome shotgun (WGS) entry which is preliminary data.</text>
</comment>
<dbReference type="Proteomes" id="UP001500954">
    <property type="component" value="Unassembled WGS sequence"/>
</dbReference>
<accession>A0ABP6WQQ4</accession>
<dbReference type="EMBL" id="BAABCY010000006">
    <property type="protein sequence ID" value="GAA3553622.1"/>
    <property type="molecule type" value="Genomic_DNA"/>
</dbReference>
<gene>
    <name evidence="1" type="ORF">GCM10022395_01490</name>
</gene>
<sequence>MTMKNPKKIKTSMFTKTVKWNVYAIVLCIALTTIACSEKEIVLSTESFQIHIDKNGNLQSLKDISNGTEFLKKDQSAPLLAIRDLSDTINQLPLSADFNKKEATISLNFKSGVKIDVAFKEKEHYVTFEVISVAPQEKVPAIVWGSYPVNIEGVVGEVVGVARNQNFAIGLQALNLKTTGGELTNNAGEAGGRKGAATKTDFGCTLNAFTIDRSVERTANVWANHFKNMPVKPIEGETVVGSKIALFGCHPEAVLETIGTIEEAEGLPHPLVDGQWIKTHPERSKAYLITTFTEDNFDELLEFTKKAGMNAIYHGHPFKNWGAFDLIPDQFPNGRAGMKALVEKANAQGVRVGAHTLTTFTTPNDPFVTPVPNSGLVFTGQGTLTGDIDPISTEILVSTNAYFNNEEFNWMHTVKIGDELIRYRTVSKEAPYKLLDCERGAFGTESSGHQKGDVVGKLLDHPYKVFFPDFELQKEMAQNMIDFFNETGITQMDFDGHEGALATGQGTYSMDDFAKRVFEGTQKNLVNGSSRTTHYYWHINHYINWGEPWYGGFRQSQSEYRFKNQPFLEANYLPNMLGWFSLRPHTTIADIEWMLARGAAYNAGFALSANPDALRNNPNTNTILDLIRIWEKARLSGAFTDKQKQQLKDLSKEFHLEETIRDKEWKLMMFQDYDFVFEKIEVQPGQPTYAEWKYTNETGEQPFKAFITLDGEKDAAVSDITIEVSNHASISIPEKLEQGQELILENNKLVISDAKGKLIKERNIELPVQGNGGHSIQFDCKIKNGNPKVKVKIRLDGK</sequence>